<protein>
    <submittedName>
        <fullName evidence="1">Uncharacterized protein</fullName>
    </submittedName>
</protein>
<name>A0AAV4XBF2_CAEEX</name>
<evidence type="ECO:0000313" key="1">
    <source>
        <dbReference type="EMBL" id="GIY92246.1"/>
    </source>
</evidence>
<dbReference type="AlphaFoldDB" id="A0AAV4XBF2"/>
<keyword evidence="2" id="KW-1185">Reference proteome</keyword>
<organism evidence="1 2">
    <name type="scientific">Caerostris extrusa</name>
    <name type="common">Bark spider</name>
    <name type="synonym">Caerostris bankana</name>
    <dbReference type="NCBI Taxonomy" id="172846"/>
    <lineage>
        <taxon>Eukaryota</taxon>
        <taxon>Metazoa</taxon>
        <taxon>Ecdysozoa</taxon>
        <taxon>Arthropoda</taxon>
        <taxon>Chelicerata</taxon>
        <taxon>Arachnida</taxon>
        <taxon>Araneae</taxon>
        <taxon>Araneomorphae</taxon>
        <taxon>Entelegynae</taxon>
        <taxon>Araneoidea</taxon>
        <taxon>Araneidae</taxon>
        <taxon>Caerostris</taxon>
    </lineage>
</organism>
<proteinExistence type="predicted"/>
<evidence type="ECO:0000313" key="2">
    <source>
        <dbReference type="Proteomes" id="UP001054945"/>
    </source>
</evidence>
<sequence length="66" mass="7229">MSFQVPDLLFFTTATPKQNILPSESNNLLNHLLQITPKTHGNPNFLLVIASSQLDSLAACLPERAP</sequence>
<reference evidence="1 2" key="1">
    <citation type="submission" date="2021-06" db="EMBL/GenBank/DDBJ databases">
        <title>Caerostris extrusa draft genome.</title>
        <authorList>
            <person name="Kono N."/>
            <person name="Arakawa K."/>
        </authorList>
    </citation>
    <scope>NUCLEOTIDE SEQUENCE [LARGE SCALE GENOMIC DNA]</scope>
</reference>
<accession>A0AAV4XBF2</accession>
<gene>
    <name evidence="1" type="ORF">CEXT_253841</name>
</gene>
<dbReference type="EMBL" id="BPLR01017514">
    <property type="protein sequence ID" value="GIY92246.1"/>
    <property type="molecule type" value="Genomic_DNA"/>
</dbReference>
<comment type="caution">
    <text evidence="1">The sequence shown here is derived from an EMBL/GenBank/DDBJ whole genome shotgun (WGS) entry which is preliminary data.</text>
</comment>
<dbReference type="Proteomes" id="UP001054945">
    <property type="component" value="Unassembled WGS sequence"/>
</dbReference>